<comment type="subcellular location">
    <subcellularLocation>
        <location evidence="1">Nucleus</location>
        <location evidence="1">Nucleolus</location>
    </subcellularLocation>
</comment>
<keyword evidence="9" id="KW-1185">Reference proteome</keyword>
<dbReference type="GO" id="GO:0005730">
    <property type="term" value="C:nucleolus"/>
    <property type="evidence" value="ECO:0007669"/>
    <property type="project" value="UniProtKB-SubCell"/>
</dbReference>
<feature type="compositionally biased region" description="Basic residues" evidence="6">
    <location>
        <begin position="539"/>
        <end position="550"/>
    </location>
</feature>
<feature type="region of interest" description="Disordered" evidence="6">
    <location>
        <begin position="536"/>
        <end position="558"/>
    </location>
</feature>
<dbReference type="InterPro" id="IPR027417">
    <property type="entry name" value="P-loop_NTPase"/>
</dbReference>
<dbReference type="Gene3D" id="3.40.50.300">
    <property type="entry name" value="P-loop containing nucleotide triphosphate hydrolases"/>
    <property type="match status" value="1"/>
</dbReference>
<dbReference type="PANTHER" id="PTHR45759">
    <property type="entry name" value="NUCLEOLAR GTP-BINDING PROTEIN 1"/>
    <property type="match status" value="1"/>
</dbReference>
<feature type="compositionally biased region" description="Polar residues" evidence="6">
    <location>
        <begin position="637"/>
        <end position="650"/>
    </location>
</feature>
<dbReference type="Proteomes" id="UP001149090">
    <property type="component" value="Unassembled WGS sequence"/>
</dbReference>
<protein>
    <submittedName>
        <fullName evidence="8">Nucleolar gtp-binding protein</fullName>
    </submittedName>
</protein>
<keyword evidence="4" id="KW-0342">GTP-binding</keyword>
<feature type="compositionally biased region" description="Acidic residues" evidence="6">
    <location>
        <begin position="598"/>
        <end position="607"/>
    </location>
</feature>
<evidence type="ECO:0000256" key="3">
    <source>
        <dbReference type="ARBA" id="ARBA00022741"/>
    </source>
</evidence>
<dbReference type="PIRSF" id="PIRSF038919">
    <property type="entry name" value="NOG1"/>
    <property type="match status" value="1"/>
</dbReference>
<dbReference type="FunFam" id="1.20.120.1190:FF:000001">
    <property type="entry name" value="Nucleolar GTP-binding protein 1"/>
    <property type="match status" value="1"/>
</dbReference>
<dbReference type="InterPro" id="IPR024926">
    <property type="entry name" value="NOG1"/>
</dbReference>
<dbReference type="InterPro" id="IPR012973">
    <property type="entry name" value="NOG_C"/>
</dbReference>
<dbReference type="GO" id="GO:0042254">
    <property type="term" value="P:ribosome biogenesis"/>
    <property type="evidence" value="ECO:0007669"/>
    <property type="project" value="UniProtKB-KW"/>
</dbReference>
<feature type="region of interest" description="Disordered" evidence="6">
    <location>
        <begin position="572"/>
        <end position="650"/>
    </location>
</feature>
<dbReference type="GO" id="GO:0005525">
    <property type="term" value="F:GTP binding"/>
    <property type="evidence" value="ECO:0007669"/>
    <property type="project" value="UniProtKB-KW"/>
</dbReference>
<organism evidence="8 9">
    <name type="scientific">Anaeramoeba ignava</name>
    <name type="common">Anaerobic marine amoeba</name>
    <dbReference type="NCBI Taxonomy" id="1746090"/>
    <lineage>
        <taxon>Eukaryota</taxon>
        <taxon>Metamonada</taxon>
        <taxon>Anaeramoebidae</taxon>
        <taxon>Anaeramoeba</taxon>
    </lineage>
</organism>
<evidence type="ECO:0000313" key="9">
    <source>
        <dbReference type="Proteomes" id="UP001149090"/>
    </source>
</evidence>
<dbReference type="PRINTS" id="PR00326">
    <property type="entry name" value="GTP1OBG"/>
</dbReference>
<evidence type="ECO:0000256" key="4">
    <source>
        <dbReference type="ARBA" id="ARBA00023134"/>
    </source>
</evidence>
<evidence type="ECO:0000256" key="1">
    <source>
        <dbReference type="ARBA" id="ARBA00004604"/>
    </source>
</evidence>
<dbReference type="InterPro" id="IPR006073">
    <property type="entry name" value="GTP-bd"/>
</dbReference>
<evidence type="ECO:0000259" key="7">
    <source>
        <dbReference type="PROSITE" id="PS51710"/>
    </source>
</evidence>
<dbReference type="Gene3D" id="1.20.120.1190">
    <property type="match status" value="1"/>
</dbReference>
<accession>A0A9Q0REJ7</accession>
<dbReference type="Pfam" id="PF06858">
    <property type="entry name" value="NOG1"/>
    <property type="match status" value="1"/>
</dbReference>
<dbReference type="SUPFAM" id="SSF52540">
    <property type="entry name" value="P-loop containing nucleoside triphosphate hydrolases"/>
    <property type="match status" value="1"/>
</dbReference>
<dbReference type="OMA" id="EWKNDVM"/>
<evidence type="ECO:0000256" key="6">
    <source>
        <dbReference type="SAM" id="MobiDB-lite"/>
    </source>
</evidence>
<evidence type="ECO:0000256" key="2">
    <source>
        <dbReference type="ARBA" id="ARBA00022517"/>
    </source>
</evidence>
<dbReference type="PROSITE" id="PS51710">
    <property type="entry name" value="G_OBG"/>
    <property type="match status" value="1"/>
</dbReference>
<feature type="compositionally biased region" description="Basic residues" evidence="6">
    <location>
        <begin position="622"/>
        <end position="636"/>
    </location>
</feature>
<feature type="compositionally biased region" description="Basic residues" evidence="6">
    <location>
        <begin position="581"/>
        <end position="593"/>
    </location>
</feature>
<dbReference type="EMBL" id="JAPDFW010000059">
    <property type="protein sequence ID" value="KAJ5076753.1"/>
    <property type="molecule type" value="Genomic_DNA"/>
</dbReference>
<dbReference type="AlphaFoldDB" id="A0A9Q0REJ7"/>
<keyword evidence="2" id="KW-0690">Ribosome biogenesis</keyword>
<sequence length="705" mass="82447">MVKYNFKKIRTVPDSSQFIDIVLSKTQKKTPTVIHKGYAITRIKEFYMRKVKFVQQTFHERLSMIIDDFPVLDDIHPFYGDLMNILYHRDHYKLALGQLNTARTLIDNLSKEYTRMLKFGDSLYRCKQLKRAAVGRMCTLIRKHNSALNYLEQVRQHLSRLPVIDPTSRTLLVCGYPNVGKSSFMNKITRANVDVQPYPFTTKSLFVGHFDYNYLRWQAIDTPGILDHPLEERNTIEMQSITAMAHLKASILFFIDISEHCGFTIKDQIALFKSIKTLFTGKPLIIVLSKIDLLKPNELKEKDRKLIESLIIDENQNQNTNENENENEDEIKMDVKVIWESESGILYDGDQIKIVCMSSLTETGITLVKSVSCDLLMAQRIETKTKMKKMTEVANRLHVSFPKQRDNKQRPPQIPESVLNARQNPTDDEDKPKKILERDLEKMFGGAGLYNVDLNKYFILENEDWRYDVVPEIIDGKNISDFVDPDILKRLDELEIEEEEIIRRLQEEPEEQEGLTEEQEILLSKIREKRTIMHNDSKIRRRRHRKRIPRNLKPEKTVEQFESHLQNLGIENAPLKEAKKQAKKQTRGRTKIRKYFDEEPTQTEEKEETQNKRERSLSQTRSKLKVNRKSRPRSKSLIRSTSVTDPKTQGVKSVNELLKVEKLSWNVQKIPNKLGKKGYADHAIYDTKPKHLFSGKRSSGKTDWR</sequence>
<dbReference type="InterPro" id="IPR010674">
    <property type="entry name" value="NOG1_Rossman_fold_dom"/>
</dbReference>
<proteinExistence type="predicted"/>
<evidence type="ECO:0000313" key="8">
    <source>
        <dbReference type="EMBL" id="KAJ5076753.1"/>
    </source>
</evidence>
<dbReference type="InterPro" id="IPR041623">
    <property type="entry name" value="NOG1_N"/>
</dbReference>
<feature type="domain" description="OBG-type G" evidence="7">
    <location>
        <begin position="169"/>
        <end position="377"/>
    </location>
</feature>
<dbReference type="CDD" id="cd01897">
    <property type="entry name" value="NOG"/>
    <property type="match status" value="1"/>
</dbReference>
<evidence type="ECO:0000256" key="5">
    <source>
        <dbReference type="ARBA" id="ARBA00023242"/>
    </source>
</evidence>
<dbReference type="Pfam" id="PF08155">
    <property type="entry name" value="NOGCT"/>
    <property type="match status" value="1"/>
</dbReference>
<keyword evidence="3" id="KW-0547">Nucleotide-binding</keyword>
<feature type="region of interest" description="Disordered" evidence="6">
    <location>
        <begin position="399"/>
        <end position="431"/>
    </location>
</feature>
<keyword evidence="5" id="KW-0539">Nucleus</keyword>
<reference evidence="8" key="1">
    <citation type="submission" date="2022-10" db="EMBL/GenBank/DDBJ databases">
        <title>Novel sulphate-reducing endosymbionts in the free-living metamonad Anaeramoeba.</title>
        <authorList>
            <person name="Jerlstrom-Hultqvist J."/>
            <person name="Cepicka I."/>
            <person name="Gallot-Lavallee L."/>
            <person name="Salas-Leiva D."/>
            <person name="Curtis B.A."/>
            <person name="Zahonova K."/>
            <person name="Pipaliya S."/>
            <person name="Dacks J."/>
            <person name="Roger A.J."/>
        </authorList>
    </citation>
    <scope>NUCLEOTIDE SEQUENCE</scope>
    <source>
        <strain evidence="8">BMAN</strain>
    </source>
</reference>
<gene>
    <name evidence="8" type="ORF">M0811_00070</name>
</gene>
<name>A0A9Q0REJ7_ANAIG</name>
<dbReference type="Pfam" id="PF17835">
    <property type="entry name" value="NOG1_N"/>
    <property type="match status" value="1"/>
</dbReference>
<dbReference type="InterPro" id="IPR031167">
    <property type="entry name" value="G_OBG"/>
</dbReference>
<comment type="caution">
    <text evidence="8">The sequence shown here is derived from an EMBL/GenBank/DDBJ whole genome shotgun (WGS) entry which is preliminary data.</text>
</comment>
<dbReference type="OrthoDB" id="415015at2759"/>